<evidence type="ECO:0000256" key="4">
    <source>
        <dbReference type="PROSITE-ProRule" id="PRU00035"/>
    </source>
</evidence>
<reference evidence="8 9" key="1">
    <citation type="journal article" date="2022" name="Nat. Plants">
        <title>Genomes of leafy and leafless Platanthera orchids illuminate the evolution of mycoheterotrophy.</title>
        <authorList>
            <person name="Li M.H."/>
            <person name="Liu K.W."/>
            <person name="Li Z."/>
            <person name="Lu H.C."/>
            <person name="Ye Q.L."/>
            <person name="Zhang D."/>
            <person name="Wang J.Y."/>
            <person name="Li Y.F."/>
            <person name="Zhong Z.M."/>
            <person name="Liu X."/>
            <person name="Yu X."/>
            <person name="Liu D.K."/>
            <person name="Tu X.D."/>
            <person name="Liu B."/>
            <person name="Hao Y."/>
            <person name="Liao X.Y."/>
            <person name="Jiang Y.T."/>
            <person name="Sun W.H."/>
            <person name="Chen J."/>
            <person name="Chen Y.Q."/>
            <person name="Ai Y."/>
            <person name="Zhai J.W."/>
            <person name="Wu S.S."/>
            <person name="Zhou Z."/>
            <person name="Hsiao Y.Y."/>
            <person name="Wu W.L."/>
            <person name="Chen Y.Y."/>
            <person name="Lin Y.F."/>
            <person name="Hsu J.L."/>
            <person name="Li C.Y."/>
            <person name="Wang Z.W."/>
            <person name="Zhao X."/>
            <person name="Zhong W.Y."/>
            <person name="Ma X.K."/>
            <person name="Ma L."/>
            <person name="Huang J."/>
            <person name="Chen G.Z."/>
            <person name="Huang M.Z."/>
            <person name="Huang L."/>
            <person name="Peng D.H."/>
            <person name="Luo Y.B."/>
            <person name="Zou S.Q."/>
            <person name="Chen S.P."/>
            <person name="Lan S."/>
            <person name="Tsai W.C."/>
            <person name="Van de Peer Y."/>
            <person name="Liu Z.J."/>
        </authorList>
    </citation>
    <scope>NUCLEOTIDE SEQUENCE [LARGE SCALE GENOMIC DNA]</scope>
    <source>
        <strain evidence="8">Lor287</strain>
    </source>
</reference>
<proteinExistence type="predicted"/>
<evidence type="ECO:0000313" key="9">
    <source>
        <dbReference type="Proteomes" id="UP001418222"/>
    </source>
</evidence>
<feature type="compositionally biased region" description="Gly residues" evidence="5">
    <location>
        <begin position="613"/>
        <end position="622"/>
    </location>
</feature>
<dbReference type="InterPro" id="IPR001487">
    <property type="entry name" value="Bromodomain"/>
</dbReference>
<gene>
    <name evidence="8" type="primary">GTE7</name>
    <name evidence="8" type="ORF">KSP39_PZI011822</name>
</gene>
<accession>A0AAP0G548</accession>
<dbReference type="InterPro" id="IPR038336">
    <property type="entry name" value="NET_sf"/>
</dbReference>
<feature type="compositionally biased region" description="Low complexity" evidence="5">
    <location>
        <begin position="577"/>
        <end position="604"/>
    </location>
</feature>
<dbReference type="SUPFAM" id="SSF47370">
    <property type="entry name" value="Bromodomain"/>
    <property type="match status" value="1"/>
</dbReference>
<dbReference type="PANTHER" id="PTHR45926">
    <property type="entry name" value="OSJNBA0053K19.4 PROTEIN"/>
    <property type="match status" value="1"/>
</dbReference>
<dbReference type="AlphaFoldDB" id="A0AAP0G548"/>
<organism evidence="8 9">
    <name type="scientific">Platanthera zijinensis</name>
    <dbReference type="NCBI Taxonomy" id="2320716"/>
    <lineage>
        <taxon>Eukaryota</taxon>
        <taxon>Viridiplantae</taxon>
        <taxon>Streptophyta</taxon>
        <taxon>Embryophyta</taxon>
        <taxon>Tracheophyta</taxon>
        <taxon>Spermatophyta</taxon>
        <taxon>Magnoliopsida</taxon>
        <taxon>Liliopsida</taxon>
        <taxon>Asparagales</taxon>
        <taxon>Orchidaceae</taxon>
        <taxon>Orchidoideae</taxon>
        <taxon>Orchideae</taxon>
        <taxon>Orchidinae</taxon>
        <taxon>Platanthera</taxon>
    </lineage>
</organism>
<dbReference type="Proteomes" id="UP001418222">
    <property type="component" value="Unassembled WGS sequence"/>
</dbReference>
<evidence type="ECO:0000256" key="5">
    <source>
        <dbReference type="SAM" id="MobiDB-lite"/>
    </source>
</evidence>
<dbReference type="Pfam" id="PF17035">
    <property type="entry name" value="BET"/>
    <property type="match status" value="1"/>
</dbReference>
<dbReference type="PROSITE" id="PS51525">
    <property type="entry name" value="NET"/>
    <property type="match status" value="1"/>
</dbReference>
<keyword evidence="2 4" id="KW-0103">Bromodomain</keyword>
<dbReference type="PROSITE" id="PS50014">
    <property type="entry name" value="BROMODOMAIN_2"/>
    <property type="match status" value="1"/>
</dbReference>
<dbReference type="Gene3D" id="1.20.1270.220">
    <property type="match status" value="1"/>
</dbReference>
<dbReference type="Pfam" id="PF00439">
    <property type="entry name" value="Bromodomain"/>
    <property type="match status" value="1"/>
</dbReference>
<dbReference type="PRINTS" id="PR00503">
    <property type="entry name" value="BROMODOMAIN"/>
</dbReference>
<name>A0AAP0G548_9ASPA</name>
<protein>
    <submittedName>
        <fullName evidence="8">Transcription factor GTE7</fullName>
    </submittedName>
</protein>
<dbReference type="InterPro" id="IPR027353">
    <property type="entry name" value="NET_dom"/>
</dbReference>
<evidence type="ECO:0000256" key="3">
    <source>
        <dbReference type="ARBA" id="ARBA00023163"/>
    </source>
</evidence>
<dbReference type="Gene3D" id="1.20.920.10">
    <property type="entry name" value="Bromodomain-like"/>
    <property type="match status" value="1"/>
</dbReference>
<feature type="domain" description="NET" evidence="7">
    <location>
        <begin position="413"/>
        <end position="494"/>
    </location>
</feature>
<feature type="region of interest" description="Disordered" evidence="5">
    <location>
        <begin position="544"/>
        <end position="629"/>
    </location>
</feature>
<keyword evidence="9" id="KW-1185">Reference proteome</keyword>
<dbReference type="SMART" id="SM00297">
    <property type="entry name" value="BROMO"/>
    <property type="match status" value="1"/>
</dbReference>
<evidence type="ECO:0000256" key="2">
    <source>
        <dbReference type="ARBA" id="ARBA00023117"/>
    </source>
</evidence>
<evidence type="ECO:0000259" key="6">
    <source>
        <dbReference type="PROSITE" id="PS50014"/>
    </source>
</evidence>
<comment type="caution">
    <text evidence="8">The sequence shown here is derived from an EMBL/GenBank/DDBJ whole genome shotgun (WGS) entry which is preliminary data.</text>
</comment>
<dbReference type="EMBL" id="JBBWWQ010000010">
    <property type="protein sequence ID" value="KAK8937364.1"/>
    <property type="molecule type" value="Genomic_DNA"/>
</dbReference>
<feature type="domain" description="Bromo" evidence="6">
    <location>
        <begin position="239"/>
        <end position="311"/>
    </location>
</feature>
<dbReference type="InterPro" id="IPR036427">
    <property type="entry name" value="Bromodomain-like_sf"/>
</dbReference>
<evidence type="ECO:0000313" key="8">
    <source>
        <dbReference type="EMBL" id="KAK8937364.1"/>
    </source>
</evidence>
<sequence>MASALLASRNEPYWGERKVYMKKNPNSNPNPRLGPHHNANPNPNRILHPIVRGGYDTNHRVQKEDAPPLSGPVLSQDSSSFNWNSASLDRRRDAEVPGASSSFVSFKISALSKKELRELKRRLVSELEQVRSITSRIESRELQSSARSVGYSASGTYCSSREVTSPAAFQQKQLPQPDPFCEREIRVSDVKLLSQLPVSHNRDQLFGQSVPSSPSALLGSKNLLTGMMKKCAQILGKLMRHKGSTWFNRPVDVLGMGLHDYPLIIKHPMDLGTVKSRLSNGFYSTPLKFAEDIRLTFNNALIYNPETHEVYKFAGQCLRMFEGLFGPAYAKYEKQLVAIALQEERKTCSSWSKQALQNPPPVPVPVPTPVHQHRSNPKPVELPSFPPPHQQNQAAPQQHPIISRTIGMKLPKPKARDPNKRPMSYEERQKLRLGIQSLPEEKMIQVLQIVRKRNVETEQDGDEIVIDFETMDIDTLWELDRFVCNCKKMLSKIKRQEAMAGSILPAPTTSAVAASFPPDEAASFHPDEGRKSPMADDEAMVAKRLKKGDPVDEDVDIGEEMTLTNYPSVEIEKDDGYASSSGSSSSDSSSSSDTDDSGSSSGSDSSDEEDGGGRSAGGGRCGSGSSPKD</sequence>
<evidence type="ECO:0000256" key="1">
    <source>
        <dbReference type="ARBA" id="ARBA00023015"/>
    </source>
</evidence>
<evidence type="ECO:0000259" key="7">
    <source>
        <dbReference type="PROSITE" id="PS51525"/>
    </source>
</evidence>
<keyword evidence="1" id="KW-0805">Transcription regulation</keyword>
<keyword evidence="3" id="KW-0804">Transcription</keyword>
<feature type="region of interest" description="Disordered" evidence="5">
    <location>
        <begin position="20"/>
        <end position="45"/>
    </location>
</feature>